<evidence type="ECO:0000313" key="4">
    <source>
        <dbReference type="EMBL" id="SDW74326.1"/>
    </source>
</evidence>
<feature type="transmembrane region" description="Helical" evidence="1">
    <location>
        <begin position="111"/>
        <end position="134"/>
    </location>
</feature>
<evidence type="ECO:0000256" key="1">
    <source>
        <dbReference type="SAM" id="Phobius"/>
    </source>
</evidence>
<dbReference type="InterPro" id="IPR002823">
    <property type="entry name" value="DUF112_TM"/>
</dbReference>
<feature type="transmembrane region" description="Helical" evidence="1">
    <location>
        <begin position="466"/>
        <end position="488"/>
    </location>
</feature>
<protein>
    <submittedName>
        <fullName evidence="4">TctA family transporter</fullName>
    </submittedName>
</protein>
<evidence type="ECO:0000259" key="2">
    <source>
        <dbReference type="Pfam" id="PF01970"/>
    </source>
</evidence>
<keyword evidence="1" id="KW-0472">Membrane</keyword>
<feature type="transmembrane region" description="Helical" evidence="1">
    <location>
        <begin position="514"/>
        <end position="533"/>
    </location>
</feature>
<feature type="transmembrane region" description="Helical" evidence="1">
    <location>
        <begin position="140"/>
        <end position="162"/>
    </location>
</feature>
<organism evidence="4 5">
    <name type="scientific">Roseicitreum antarcticum</name>
    <dbReference type="NCBI Taxonomy" id="564137"/>
    <lineage>
        <taxon>Bacteria</taxon>
        <taxon>Pseudomonadati</taxon>
        <taxon>Pseudomonadota</taxon>
        <taxon>Alphaproteobacteria</taxon>
        <taxon>Rhodobacterales</taxon>
        <taxon>Paracoccaceae</taxon>
        <taxon>Roseicitreum</taxon>
    </lineage>
</organism>
<evidence type="ECO:0000313" key="5">
    <source>
        <dbReference type="Proteomes" id="UP000198539"/>
    </source>
</evidence>
<dbReference type="EMBL" id="FNOM01000003">
    <property type="protein sequence ID" value="SDW74326.1"/>
    <property type="molecule type" value="Genomic_DNA"/>
</dbReference>
<feature type="transmembrane region" description="Helical" evidence="1">
    <location>
        <begin position="319"/>
        <end position="343"/>
    </location>
</feature>
<dbReference type="STRING" id="564137.SAMN04488238_103238"/>
<keyword evidence="1" id="KW-0812">Transmembrane</keyword>
<dbReference type="Proteomes" id="UP000198539">
    <property type="component" value="Unassembled WGS sequence"/>
</dbReference>
<feature type="transmembrane region" description="Helical" evidence="1">
    <location>
        <begin position="441"/>
        <end position="460"/>
    </location>
</feature>
<feature type="transmembrane region" description="Helical" evidence="1">
    <location>
        <begin position="63"/>
        <end position="90"/>
    </location>
</feature>
<evidence type="ECO:0000259" key="3">
    <source>
        <dbReference type="Pfam" id="PF07331"/>
    </source>
</evidence>
<keyword evidence="5" id="KW-1185">Reference proteome</keyword>
<dbReference type="AlphaFoldDB" id="A0A1H2W1F1"/>
<feature type="transmembrane region" description="Helical" evidence="1">
    <location>
        <begin position="363"/>
        <end position="381"/>
    </location>
</feature>
<dbReference type="OrthoDB" id="9791872at2"/>
<sequence length="681" mass="72877">MEVTILGAAQDAMGLIFDPFRLMMLGAGVLMGLFLGLVPGIGGLAGMALLLPFTFTMDPYTAFAMLLGMAAVVGTSDTIPAVMFGVPGTAGAQATIMDGNPMAKRGEAGRALSAAFTASLFGGLMGAVMLAVMIPVLRPLMLHIGSPELLALSVLGIAMVAVLSGNAPLRGLIAAGLGILLSMIGADSQTGTLRWTMGTFYLWDGLPIVPLVLGLFALPELADLVIRRRAIAQGAALDTKTGMWTGFMDVMRNKWLTVRCGTIGAALGAIPGMGSAVVDWIAYGHAIQTVKDARKTFGKGDVRGVIAPEAANNSITAGALVPTIAFGVPGSASMAILLGVFLIHGMVPGPAMLNENLVVTYTMVWSIAIANILGAGICFLFSGQLARIAILRYTLIIPAVLIFVYVGAFQASRNWGDLYALVGFGVVGWIMKQMRWPRPPLILGFVLGALIERYLFISVSRYGLDWLARPMVMGLFAIAFFILAGPVWRHLKAQGWISGILRDLSRPRFKLSDLLYGLVFALVVYLMTTAINWPWGARVGPLTVGIITLVFCGLSFANQTMTRGLIAARTADADNDGFHMDTTNDYSDLTTWTVLRRALVFLGYLLLFMASMKVVGLIPTVPFFVALFMWAEGRENLKLILGQCVFLTAAVYLIFDRLLTIPWPKTLLSEWIPALTIIPSV</sequence>
<feature type="domain" description="DUF112" evidence="2">
    <location>
        <begin position="22"/>
        <end position="443"/>
    </location>
</feature>
<dbReference type="Pfam" id="PF07331">
    <property type="entry name" value="TctB"/>
    <property type="match status" value="1"/>
</dbReference>
<accession>A0A1H2W1F1</accession>
<feature type="transmembrane region" description="Helical" evidence="1">
    <location>
        <begin position="393"/>
        <end position="412"/>
    </location>
</feature>
<feature type="transmembrane region" description="Helical" evidence="1">
    <location>
        <begin position="169"/>
        <end position="186"/>
    </location>
</feature>
<feature type="transmembrane region" description="Helical" evidence="1">
    <location>
        <begin position="598"/>
        <end position="631"/>
    </location>
</feature>
<dbReference type="InterPro" id="IPR009936">
    <property type="entry name" value="DUF1468"/>
</dbReference>
<feature type="domain" description="DUF1468" evidence="3">
    <location>
        <begin position="517"/>
        <end position="664"/>
    </location>
</feature>
<dbReference type="PANTHER" id="PTHR35342:SF5">
    <property type="entry name" value="TRICARBOXYLIC TRANSPORT PROTEIN"/>
    <property type="match status" value="1"/>
</dbReference>
<feature type="transmembrane region" description="Helical" evidence="1">
    <location>
        <begin position="198"/>
        <end position="218"/>
    </location>
</feature>
<dbReference type="RefSeq" id="WP_092886721.1">
    <property type="nucleotide sequence ID" value="NZ_CP061498.1"/>
</dbReference>
<dbReference type="Pfam" id="PF01970">
    <property type="entry name" value="TctA"/>
    <property type="match status" value="1"/>
</dbReference>
<reference evidence="4 5" key="1">
    <citation type="submission" date="2016-10" db="EMBL/GenBank/DDBJ databases">
        <authorList>
            <person name="de Groot N.N."/>
        </authorList>
    </citation>
    <scope>NUCLEOTIDE SEQUENCE [LARGE SCALE GENOMIC DNA]</scope>
    <source>
        <strain evidence="4 5">CGMCC 1.8894</strain>
    </source>
</reference>
<name>A0A1H2W1F1_9RHOB</name>
<feature type="transmembrane region" description="Helical" evidence="1">
    <location>
        <begin position="418"/>
        <end position="434"/>
    </location>
</feature>
<feature type="transmembrane region" description="Helical" evidence="1">
    <location>
        <begin position="637"/>
        <end position="655"/>
    </location>
</feature>
<feature type="transmembrane region" description="Helical" evidence="1">
    <location>
        <begin position="539"/>
        <end position="557"/>
    </location>
</feature>
<feature type="transmembrane region" description="Helical" evidence="1">
    <location>
        <begin position="22"/>
        <end position="51"/>
    </location>
</feature>
<gene>
    <name evidence="4" type="ORF">SAMN04488238_103238</name>
</gene>
<dbReference type="PANTHER" id="PTHR35342">
    <property type="entry name" value="TRICARBOXYLIC TRANSPORT PROTEIN"/>
    <property type="match status" value="1"/>
</dbReference>
<keyword evidence="1" id="KW-1133">Transmembrane helix</keyword>
<proteinExistence type="predicted"/>